<gene>
    <name evidence="2" type="ordered locus">mru_1233</name>
</gene>
<protein>
    <submittedName>
        <fullName evidence="2">Uncharacterized protein</fullName>
    </submittedName>
</protein>
<sequence>MFDKSIAKKSSLPFKSINNNSLFKFISINKCLFKFISINNKGLFKFISIDNKGQLSLEYILSAMMVILLITLLSVPILSLTIDYSNDVINSISTKNELSKITDSIDFCYYSGKGSKKVVLLDFNQDFSVRFTNNGQKGIAYADLELSDNNHKEISSEYDYIGLNTNIQFSKGFNKILVEWDEDTGLIRLSKLN</sequence>
<proteinExistence type="predicted"/>
<name>D3E3H2_METRM</name>
<dbReference type="STRING" id="634498.mru_1233"/>
<dbReference type="eggNOG" id="arCOG07792">
    <property type="taxonomic scope" value="Archaea"/>
</dbReference>
<dbReference type="KEGG" id="mru:mru_1233"/>
<feature type="transmembrane region" description="Helical" evidence="1">
    <location>
        <begin position="59"/>
        <end position="82"/>
    </location>
</feature>
<dbReference type="Proteomes" id="UP000008680">
    <property type="component" value="Chromosome"/>
</dbReference>
<evidence type="ECO:0000313" key="3">
    <source>
        <dbReference type="Proteomes" id="UP000008680"/>
    </source>
</evidence>
<keyword evidence="1" id="KW-1133">Transmembrane helix</keyword>
<evidence type="ECO:0000256" key="1">
    <source>
        <dbReference type="SAM" id="Phobius"/>
    </source>
</evidence>
<keyword evidence="1" id="KW-0812">Transmembrane</keyword>
<dbReference type="PATRIC" id="fig|634498.28.peg.1236"/>
<keyword evidence="1" id="KW-0472">Membrane</keyword>
<keyword evidence="3" id="KW-1185">Reference proteome</keyword>
<accession>D3E3H2</accession>
<reference evidence="2 3" key="1">
    <citation type="journal article" date="2010" name="PLoS ONE">
        <title>The genome sequence of the rumen methanogen Methanobrevibacter ruminantium reveals new possibilities for controlling ruminant methane emissions.</title>
        <authorList>
            <person name="Leahy S.C."/>
            <person name="Kelly W.J."/>
            <person name="Altermann E."/>
            <person name="Ronimus R.S."/>
            <person name="Yeoman C.J."/>
            <person name="Pacheco D.M."/>
            <person name="Li D."/>
            <person name="Kong Z."/>
            <person name="McTavish S."/>
            <person name="Sang C."/>
            <person name="Lambie S.C."/>
            <person name="Janssen P.H."/>
            <person name="Dey D."/>
            <person name="Attwood G.T."/>
        </authorList>
    </citation>
    <scope>NUCLEOTIDE SEQUENCE [LARGE SCALE GENOMIC DNA]</scope>
    <source>
        <strain evidence="3">ATCC 35063 / DSM 1093 / JCM 13430 / OCM 146 / M1</strain>
    </source>
</reference>
<evidence type="ECO:0000313" key="2">
    <source>
        <dbReference type="EMBL" id="ADC47083.1"/>
    </source>
</evidence>
<dbReference type="EMBL" id="CP001719">
    <property type="protein sequence ID" value="ADC47083.1"/>
    <property type="molecule type" value="Genomic_DNA"/>
</dbReference>
<dbReference type="HOGENOM" id="CLU_1406005_0_0_2"/>
<dbReference type="AlphaFoldDB" id="D3E3H2"/>
<organism evidence="2 3">
    <name type="scientific">Methanobrevibacter ruminantium (strain ATCC 35063 / DSM 1093 / JCM 13430 / OCM 146 / M1)</name>
    <name type="common">Methanobacterium ruminantium</name>
    <dbReference type="NCBI Taxonomy" id="634498"/>
    <lineage>
        <taxon>Archaea</taxon>
        <taxon>Methanobacteriati</taxon>
        <taxon>Methanobacteriota</taxon>
        <taxon>Methanomada group</taxon>
        <taxon>Methanobacteria</taxon>
        <taxon>Methanobacteriales</taxon>
        <taxon>Methanobacteriaceae</taxon>
        <taxon>Methanobrevibacter</taxon>
    </lineage>
</organism>